<dbReference type="PANTHER" id="PTHR11475:SF4">
    <property type="entry name" value="CHORION PEROXIDASE"/>
    <property type="match status" value="1"/>
</dbReference>
<dbReference type="PANTHER" id="PTHR11475">
    <property type="entry name" value="OXIDASE/PEROXIDASE"/>
    <property type="match status" value="1"/>
</dbReference>
<gene>
    <name evidence="6" type="ORF">HF086_014501</name>
</gene>
<name>A0A922MN72_SPOEX</name>
<keyword evidence="2" id="KW-0964">Secreted</keyword>
<evidence type="ECO:0000313" key="6">
    <source>
        <dbReference type="EMBL" id="KAH9639743.1"/>
    </source>
</evidence>
<keyword evidence="5" id="KW-0349">Heme</keyword>
<comment type="caution">
    <text evidence="6">The sequence shown here is derived from an EMBL/GenBank/DDBJ whole genome shotgun (WGS) entry which is preliminary data.</text>
</comment>
<dbReference type="GO" id="GO:0046872">
    <property type="term" value="F:metal ion binding"/>
    <property type="evidence" value="ECO:0007669"/>
    <property type="project" value="UniProtKB-KW"/>
</dbReference>
<evidence type="ECO:0000256" key="4">
    <source>
        <dbReference type="ARBA" id="ARBA00023180"/>
    </source>
</evidence>
<keyword evidence="3" id="KW-0575">Peroxidase</keyword>
<dbReference type="InterPro" id="IPR019791">
    <property type="entry name" value="Haem_peroxidase_animal"/>
</dbReference>
<dbReference type="PROSITE" id="PS50292">
    <property type="entry name" value="PEROXIDASE_3"/>
    <property type="match status" value="1"/>
</dbReference>
<dbReference type="InterPro" id="IPR010255">
    <property type="entry name" value="Haem_peroxidase_sf"/>
</dbReference>
<comment type="subcellular location">
    <subcellularLocation>
        <location evidence="1">Secreted</location>
    </subcellularLocation>
</comment>
<accession>A0A922MN72</accession>
<evidence type="ECO:0000256" key="1">
    <source>
        <dbReference type="ARBA" id="ARBA00004613"/>
    </source>
</evidence>
<dbReference type="GO" id="GO:0006979">
    <property type="term" value="P:response to oxidative stress"/>
    <property type="evidence" value="ECO:0007669"/>
    <property type="project" value="InterPro"/>
</dbReference>
<keyword evidence="4" id="KW-0325">Glycoprotein</keyword>
<protein>
    <recommendedName>
        <fullName evidence="8">Peroxidase-like</fullName>
    </recommendedName>
</protein>
<dbReference type="InterPro" id="IPR037120">
    <property type="entry name" value="Haem_peroxidase_sf_animal"/>
</dbReference>
<evidence type="ECO:0008006" key="8">
    <source>
        <dbReference type="Google" id="ProtNLM"/>
    </source>
</evidence>
<feature type="binding site" description="axial binding residue" evidence="5">
    <location>
        <position position="226"/>
    </location>
    <ligand>
        <name>heme b</name>
        <dbReference type="ChEBI" id="CHEBI:60344"/>
    </ligand>
    <ligandPart>
        <name>Fe</name>
        <dbReference type="ChEBI" id="CHEBI:18248"/>
    </ligandPart>
</feature>
<keyword evidence="5" id="KW-0479">Metal-binding</keyword>
<proteinExistence type="predicted"/>
<evidence type="ECO:0000256" key="3">
    <source>
        <dbReference type="ARBA" id="ARBA00022559"/>
    </source>
</evidence>
<reference evidence="6" key="1">
    <citation type="journal article" date="2021" name="G3 (Bethesda)">
        <title>Genome and transcriptome analysis of the beet armyworm Spodoptera exigua reveals targets for pest control. .</title>
        <authorList>
            <person name="Simon S."/>
            <person name="Breeschoten T."/>
            <person name="Jansen H.J."/>
            <person name="Dirks R.P."/>
            <person name="Schranz M.E."/>
            <person name="Ros V.I.D."/>
        </authorList>
    </citation>
    <scope>NUCLEOTIDE SEQUENCE</scope>
    <source>
        <strain evidence="6">TB_SE_WUR_2020</strain>
    </source>
</reference>
<dbReference type="GO" id="GO:0005576">
    <property type="term" value="C:extracellular region"/>
    <property type="evidence" value="ECO:0007669"/>
    <property type="project" value="UniProtKB-SubCell"/>
</dbReference>
<dbReference type="Proteomes" id="UP000814243">
    <property type="component" value="Unassembled WGS sequence"/>
</dbReference>
<dbReference type="GO" id="GO:0020037">
    <property type="term" value="F:heme binding"/>
    <property type="evidence" value="ECO:0007669"/>
    <property type="project" value="InterPro"/>
</dbReference>
<dbReference type="Gene3D" id="1.10.640.10">
    <property type="entry name" value="Haem peroxidase domain superfamily, animal type"/>
    <property type="match status" value="3"/>
</dbReference>
<dbReference type="GO" id="GO:0004601">
    <property type="term" value="F:peroxidase activity"/>
    <property type="evidence" value="ECO:0007669"/>
    <property type="project" value="UniProtKB-KW"/>
</dbReference>
<evidence type="ECO:0000313" key="7">
    <source>
        <dbReference type="Proteomes" id="UP000814243"/>
    </source>
</evidence>
<keyword evidence="5" id="KW-0408">Iron</keyword>
<evidence type="ECO:0000256" key="5">
    <source>
        <dbReference type="PIRSR" id="PIRSR619791-2"/>
    </source>
</evidence>
<keyword evidence="3" id="KW-0560">Oxidoreductase</keyword>
<dbReference type="AlphaFoldDB" id="A0A922MN72"/>
<organism evidence="6 7">
    <name type="scientific">Spodoptera exigua</name>
    <name type="common">Beet armyworm</name>
    <name type="synonym">Noctua fulgens</name>
    <dbReference type="NCBI Taxonomy" id="7107"/>
    <lineage>
        <taxon>Eukaryota</taxon>
        <taxon>Metazoa</taxon>
        <taxon>Ecdysozoa</taxon>
        <taxon>Arthropoda</taxon>
        <taxon>Hexapoda</taxon>
        <taxon>Insecta</taxon>
        <taxon>Pterygota</taxon>
        <taxon>Neoptera</taxon>
        <taxon>Endopterygota</taxon>
        <taxon>Lepidoptera</taxon>
        <taxon>Glossata</taxon>
        <taxon>Ditrysia</taxon>
        <taxon>Noctuoidea</taxon>
        <taxon>Noctuidae</taxon>
        <taxon>Amphipyrinae</taxon>
        <taxon>Spodoptera</taxon>
    </lineage>
</organism>
<dbReference type="EMBL" id="JACEFF010000311">
    <property type="protein sequence ID" value="KAH9639743.1"/>
    <property type="molecule type" value="Genomic_DNA"/>
</dbReference>
<dbReference type="Pfam" id="PF03098">
    <property type="entry name" value="An_peroxidase"/>
    <property type="match status" value="2"/>
</dbReference>
<evidence type="ECO:0000256" key="2">
    <source>
        <dbReference type="ARBA" id="ARBA00022525"/>
    </source>
</evidence>
<dbReference type="SUPFAM" id="SSF48113">
    <property type="entry name" value="Heme-dependent peroxidases"/>
    <property type="match status" value="1"/>
</dbReference>
<sequence length="422" mass="48925">MKFCDISGIIQRYYEPRKSKTGKLPLVRKLRTTLLSEGQVPDQVFSILATYYLIFIATDISNLHDTVNYILWTPHCCAPKGKDDHMCAPVEVPPDDPVHRYSGIRCLNLTKPLTFQELGCPSDEVNTLITINMMSVWFWRHHNHIANRLAKLNPCWDDEKLFYTARDINIAVEMQIFLYELLPLMAGYDNLIRDGVIVYDGFRDIYNEAYIPQMSMEFPLALRWAHTMQEGNLKMYNPHGDYLKKVPLVDLTIRTGYLAVDNNIDYLTQGTFRQPSAKVGDNIVDPDTLEKLSDIYDSVEDIDLLAAMWVEKPIPGGHVPRMFYSILAEQLLRTMKSDRHWYERPNRPHAFTFEQLQEIRKVTVARFMCDVGDTVTEIQPRAFQRIGPGNELVSCEFIPDMDISAWKDHSCSESWNFHRPSY</sequence>